<feature type="transmembrane region" description="Helical" evidence="6">
    <location>
        <begin position="132"/>
        <end position="150"/>
    </location>
</feature>
<dbReference type="InterPro" id="IPR050598">
    <property type="entry name" value="AminoAcid_Transporter"/>
</dbReference>
<feature type="transmembrane region" description="Helical" evidence="6">
    <location>
        <begin position="53"/>
        <end position="72"/>
    </location>
</feature>
<proteinExistence type="predicted"/>
<dbReference type="GO" id="GO:0042883">
    <property type="term" value="P:cysteine transport"/>
    <property type="evidence" value="ECO:0007669"/>
    <property type="project" value="EnsemblFungi"/>
</dbReference>
<reference evidence="8" key="1">
    <citation type="submission" date="2016-05" db="EMBL/GenBank/DDBJ databases">
        <title>Comparative genomics of biotechnologically important yeasts.</title>
        <authorList>
            <consortium name="DOE Joint Genome Institute"/>
            <person name="Riley R."/>
            <person name="Haridas S."/>
            <person name="Wolfe K.H."/>
            <person name="Lopes M.R."/>
            <person name="Hittinger C.T."/>
            <person name="Goker M."/>
            <person name="Salamov A."/>
            <person name="Wisecaver J."/>
            <person name="Long T.M."/>
            <person name="Aerts A.L."/>
            <person name="Barry K."/>
            <person name="Choi C."/>
            <person name="Clum A."/>
            <person name="Coughlan A.Y."/>
            <person name="Deshpande S."/>
            <person name="Douglass A.P."/>
            <person name="Hanson S.J."/>
            <person name="Klenk H.-P."/>
            <person name="Labutti K."/>
            <person name="Lapidus A."/>
            <person name="Lindquist E."/>
            <person name="Lipzen A."/>
            <person name="Meier-Kolthoff J.P."/>
            <person name="Ohm R.A."/>
            <person name="Otillar R.P."/>
            <person name="Pangilinan J."/>
            <person name="Peng Y."/>
            <person name="Rokas A."/>
            <person name="Rosa C.A."/>
            <person name="Scheuner C."/>
            <person name="Sibirny A.A."/>
            <person name="Slot J.C."/>
            <person name="Stielow J.B."/>
            <person name="Sun H."/>
            <person name="Kurtzman C.P."/>
            <person name="Blackwell M."/>
            <person name="Grigoriev I.V."/>
            <person name="Jeffries T.W."/>
        </authorList>
    </citation>
    <scope>NUCLEOTIDE SEQUENCE [LARGE SCALE GENOMIC DNA]</scope>
    <source>
        <strain evidence="8">DSM 1968</strain>
    </source>
</reference>
<comment type="subcellular location">
    <subcellularLocation>
        <location evidence="1">Membrane</location>
        <topology evidence="1">Multi-pass membrane protein</topology>
    </subcellularLocation>
</comment>
<dbReference type="PIRSF" id="PIRSF006060">
    <property type="entry name" value="AA_transporter"/>
    <property type="match status" value="1"/>
</dbReference>
<feature type="transmembrane region" description="Helical" evidence="6">
    <location>
        <begin position="244"/>
        <end position="263"/>
    </location>
</feature>
<keyword evidence="4 6" id="KW-0472">Membrane</keyword>
<dbReference type="Proteomes" id="UP000095038">
    <property type="component" value="Unassembled WGS sequence"/>
</dbReference>
<organism evidence="7 8">
    <name type="scientific">Ascoidea rubescens DSM 1968</name>
    <dbReference type="NCBI Taxonomy" id="1344418"/>
    <lineage>
        <taxon>Eukaryota</taxon>
        <taxon>Fungi</taxon>
        <taxon>Dikarya</taxon>
        <taxon>Ascomycota</taxon>
        <taxon>Saccharomycotina</taxon>
        <taxon>Saccharomycetes</taxon>
        <taxon>Ascoideaceae</taxon>
        <taxon>Ascoidea</taxon>
    </lineage>
</organism>
<protein>
    <submittedName>
        <fullName evidence="7">High affinity methionine permease</fullName>
    </submittedName>
</protein>
<dbReference type="PANTHER" id="PTHR11785">
    <property type="entry name" value="AMINO ACID TRANSPORTER"/>
    <property type="match status" value="1"/>
</dbReference>
<evidence type="ECO:0000256" key="2">
    <source>
        <dbReference type="ARBA" id="ARBA00022692"/>
    </source>
</evidence>
<dbReference type="RefSeq" id="XP_020050363.1">
    <property type="nucleotide sequence ID" value="XM_020192431.1"/>
</dbReference>
<keyword evidence="3 6" id="KW-1133">Transmembrane helix</keyword>
<evidence type="ECO:0000313" key="8">
    <source>
        <dbReference type="Proteomes" id="UP000095038"/>
    </source>
</evidence>
<dbReference type="FunFam" id="1.20.1740.10:FF:000025">
    <property type="entry name" value="High-affinity methionine permease"/>
    <property type="match status" value="1"/>
</dbReference>
<evidence type="ECO:0000313" key="7">
    <source>
        <dbReference type="EMBL" id="ODV64056.1"/>
    </source>
</evidence>
<dbReference type="PANTHER" id="PTHR11785:SF498">
    <property type="entry name" value="HIGH-AFFINITY METHIONINE PERMEASE"/>
    <property type="match status" value="1"/>
</dbReference>
<dbReference type="GO" id="GO:0000102">
    <property type="term" value="F:L-methionine secondary active transmembrane transporter activity"/>
    <property type="evidence" value="ECO:0007669"/>
    <property type="project" value="EnsemblFungi"/>
</dbReference>
<dbReference type="EMBL" id="KV454475">
    <property type="protein sequence ID" value="ODV64056.1"/>
    <property type="molecule type" value="Genomic_DNA"/>
</dbReference>
<dbReference type="Gene3D" id="1.20.1740.10">
    <property type="entry name" value="Amino acid/polyamine transporter I"/>
    <property type="match status" value="1"/>
</dbReference>
<evidence type="ECO:0000256" key="4">
    <source>
        <dbReference type="ARBA" id="ARBA00023136"/>
    </source>
</evidence>
<feature type="transmembrane region" description="Helical" evidence="6">
    <location>
        <begin position="203"/>
        <end position="224"/>
    </location>
</feature>
<dbReference type="STRING" id="1344418.A0A1D2VR18"/>
<accession>A0A1D2VR18</accession>
<evidence type="ECO:0000256" key="1">
    <source>
        <dbReference type="ARBA" id="ARBA00004141"/>
    </source>
</evidence>
<feature type="transmembrane region" description="Helical" evidence="6">
    <location>
        <begin position="78"/>
        <end position="106"/>
    </location>
</feature>
<gene>
    <name evidence="7" type="ORF">ASCRUDRAFT_73768</name>
</gene>
<keyword evidence="2 6" id="KW-0812">Transmembrane</keyword>
<feature type="region of interest" description="Disordered" evidence="5">
    <location>
        <begin position="1"/>
        <end position="24"/>
    </location>
</feature>
<dbReference type="Pfam" id="PF13520">
    <property type="entry name" value="AA_permease_2"/>
    <property type="match status" value="1"/>
</dbReference>
<dbReference type="GeneID" id="30966067"/>
<keyword evidence="8" id="KW-1185">Reference proteome</keyword>
<name>A0A1D2VR18_9ASCO</name>
<dbReference type="InterPro" id="IPR002293">
    <property type="entry name" value="AA/rel_permease1"/>
</dbReference>
<feature type="transmembrane region" description="Helical" evidence="6">
    <location>
        <begin position="481"/>
        <end position="503"/>
    </location>
</feature>
<evidence type="ECO:0000256" key="5">
    <source>
        <dbReference type="SAM" id="MobiDB-lite"/>
    </source>
</evidence>
<dbReference type="FunCoup" id="A0A1D2VR18">
    <property type="interactions" value="305"/>
</dbReference>
<dbReference type="GO" id="GO:0005886">
    <property type="term" value="C:plasma membrane"/>
    <property type="evidence" value="ECO:0007669"/>
    <property type="project" value="EnsemblFungi"/>
</dbReference>
<feature type="transmembrane region" description="Helical" evidence="6">
    <location>
        <begin position="451"/>
        <end position="469"/>
    </location>
</feature>
<dbReference type="GO" id="GO:1903692">
    <property type="term" value="P:methionine import across plasma membrane"/>
    <property type="evidence" value="ECO:0007669"/>
    <property type="project" value="EnsemblFungi"/>
</dbReference>
<feature type="transmembrane region" description="Helical" evidence="6">
    <location>
        <begin position="284"/>
        <end position="305"/>
    </location>
</feature>
<evidence type="ECO:0000256" key="6">
    <source>
        <dbReference type="SAM" id="Phobius"/>
    </source>
</evidence>
<feature type="transmembrane region" description="Helical" evidence="6">
    <location>
        <begin position="412"/>
        <end position="431"/>
    </location>
</feature>
<dbReference type="OrthoDB" id="5982228at2759"/>
<sequence>MSGIIKSNSSTTGNEQVKSTESFNRNLSKPEKLKSLSDIELNVIELDQNKKNIGYVSAVFLILNRVVGTGIFSVTSSIYLLSLSVGATLLLWAAGSIIALAGLYVYMEFGSAIPRNGGEKNYLEYIFHSQKFLITSMYASYVLLLGWAAGNSIVAGEYLLNAAGQTVTQWNSRGIGIAVITFAFLVHSANIKAGLYLQNFLGLFKIGIIAFISVTGWVALGGGIKNDNFQPTGNFSNAFDGPSPTGYGIVTSLYNVIWSFIGYSNVNYALGEVRNPTKTLKTSAPIAIVLISIIYMFVNIAYFAVVPKEEIGTSGRILAGSFFRFAFGETAEKASSVFVGLSAVGNVLSVIFSQGRIVQQLGREGVLPFSSFFASTRPFNTPATGLFEHWLICVITIVAPPPGDAYNFVMNLISYPLNVINTAVAFGLLYIHYKDYKQIDLWKPPIRTYDVVILFFGLASLYLIIAPYIPPDDGQNVYNDLPYWIHPVVTWGVFGIGVVYYLVWGVFLPKRGGYYLAVKEFLGEDGFWRNKIFKIPNGENENSYIEQHRYEND</sequence>
<dbReference type="InParanoid" id="A0A1D2VR18"/>
<dbReference type="AlphaFoldDB" id="A0A1D2VR18"/>
<evidence type="ECO:0000256" key="3">
    <source>
        <dbReference type="ARBA" id="ARBA00022989"/>
    </source>
</evidence>
<feature type="transmembrane region" description="Helical" evidence="6">
    <location>
        <begin position="170"/>
        <end position="191"/>
    </location>
</feature>